<dbReference type="HOGENOM" id="CLU_578855_0_0_1"/>
<accession>A0A0C3SFV2</accession>
<dbReference type="EMBL" id="KN840438">
    <property type="protein sequence ID" value="KIP12730.1"/>
    <property type="molecule type" value="Genomic_DNA"/>
</dbReference>
<proteinExistence type="predicted"/>
<evidence type="ECO:0008006" key="3">
    <source>
        <dbReference type="Google" id="ProtNLM"/>
    </source>
</evidence>
<gene>
    <name evidence="1" type="ORF">PHLGIDRAFT_133950</name>
</gene>
<organism evidence="1 2">
    <name type="scientific">Phlebiopsis gigantea (strain 11061_1 CR5-6)</name>
    <name type="common">White-rot fungus</name>
    <name type="synonym">Peniophora gigantea</name>
    <dbReference type="NCBI Taxonomy" id="745531"/>
    <lineage>
        <taxon>Eukaryota</taxon>
        <taxon>Fungi</taxon>
        <taxon>Dikarya</taxon>
        <taxon>Basidiomycota</taxon>
        <taxon>Agaricomycotina</taxon>
        <taxon>Agaricomycetes</taxon>
        <taxon>Polyporales</taxon>
        <taxon>Phanerochaetaceae</taxon>
        <taxon>Phlebiopsis</taxon>
    </lineage>
</organism>
<evidence type="ECO:0000313" key="1">
    <source>
        <dbReference type="EMBL" id="KIP12730.1"/>
    </source>
</evidence>
<keyword evidence="2" id="KW-1185">Reference proteome</keyword>
<dbReference type="InterPro" id="IPR032675">
    <property type="entry name" value="LRR_dom_sf"/>
</dbReference>
<reference evidence="1 2" key="1">
    <citation type="journal article" date="2014" name="PLoS Genet.">
        <title>Analysis of the Phlebiopsis gigantea genome, transcriptome and secretome provides insight into its pioneer colonization strategies of wood.</title>
        <authorList>
            <person name="Hori C."/>
            <person name="Ishida T."/>
            <person name="Igarashi K."/>
            <person name="Samejima M."/>
            <person name="Suzuki H."/>
            <person name="Master E."/>
            <person name="Ferreira P."/>
            <person name="Ruiz-Duenas F.J."/>
            <person name="Held B."/>
            <person name="Canessa P."/>
            <person name="Larrondo L.F."/>
            <person name="Schmoll M."/>
            <person name="Druzhinina I.S."/>
            <person name="Kubicek C.P."/>
            <person name="Gaskell J.A."/>
            <person name="Kersten P."/>
            <person name="St John F."/>
            <person name="Glasner J."/>
            <person name="Sabat G."/>
            <person name="Splinter BonDurant S."/>
            <person name="Syed K."/>
            <person name="Yadav J."/>
            <person name="Mgbeahuruike A.C."/>
            <person name="Kovalchuk A."/>
            <person name="Asiegbu F.O."/>
            <person name="Lackner G."/>
            <person name="Hoffmeister D."/>
            <person name="Rencoret J."/>
            <person name="Gutierrez A."/>
            <person name="Sun H."/>
            <person name="Lindquist E."/>
            <person name="Barry K."/>
            <person name="Riley R."/>
            <person name="Grigoriev I.V."/>
            <person name="Henrissat B."/>
            <person name="Kues U."/>
            <person name="Berka R.M."/>
            <person name="Martinez A.T."/>
            <person name="Covert S.F."/>
            <person name="Blanchette R.A."/>
            <person name="Cullen D."/>
        </authorList>
    </citation>
    <scope>NUCLEOTIDE SEQUENCE [LARGE SCALE GENOMIC DNA]</scope>
    <source>
        <strain evidence="1 2">11061_1 CR5-6</strain>
    </source>
</reference>
<protein>
    <recommendedName>
        <fullName evidence="3">F-box domain-containing protein</fullName>
    </recommendedName>
</protein>
<dbReference type="Proteomes" id="UP000053257">
    <property type="component" value="Unassembled WGS sequence"/>
</dbReference>
<name>A0A0C3SFV2_PHLG1</name>
<dbReference type="SUPFAM" id="SSF52047">
    <property type="entry name" value="RNI-like"/>
    <property type="match status" value="1"/>
</dbReference>
<dbReference type="AlphaFoldDB" id="A0A0C3SFV2"/>
<evidence type="ECO:0000313" key="2">
    <source>
        <dbReference type="Proteomes" id="UP000053257"/>
    </source>
</evidence>
<dbReference type="Gene3D" id="3.80.10.10">
    <property type="entry name" value="Ribonuclease Inhibitor"/>
    <property type="match status" value="1"/>
</dbReference>
<sequence>MEMEGGADALVIDATTCLSILERLLALSPLEFQSRQSTVRQLLILEDCHQFLPGSFSDSSRHLLRHDIRRLFPQIVALRAQAQTSPCMRATALWAVALGQSLTTLYLHASCDISADTWTAALSSIRGRFPCLQVLDIRVETQLMTPGQTLDLALHVVAFCDGLQSLTTLSVPADIVETAWQQRPHALSQLPMLQKLSLSRTTSPHHPRHIFPVGGFSALRTLQIATPLAHSSQLVRAVGVAVPHLSLECDELQSGEGAIQALTDIIQQLNLLSNDRVVLAESCSSRTANISSTDMNALFLPRGVPRPVLVSCLTELDINIRLASPNDALSFTLTPMSSAHSLQKLSIRYPYALSYTAEDVRDMLGSWPRMRCLSLNPRPPHGVLDLEQLPALSVLAAVAESGPCLRQFGALLDCSTRNPRQPQRTWSPSLQKLDLGHSLGFTETSPCTAHYILSLFSLIELVTEDCSDFVRAVDSTVNSLIKV</sequence>
<dbReference type="OrthoDB" id="2800009at2759"/>